<evidence type="ECO:0000256" key="9">
    <source>
        <dbReference type="ARBA" id="ARBA00035611"/>
    </source>
</evidence>
<dbReference type="Pfam" id="PF02653">
    <property type="entry name" value="BPD_transp_2"/>
    <property type="match status" value="1"/>
</dbReference>
<name>A0A4Q9VPY5_9HYPH</name>
<evidence type="ECO:0000256" key="7">
    <source>
        <dbReference type="ARBA" id="ARBA00022989"/>
    </source>
</evidence>
<keyword evidence="5" id="KW-0762">Sugar transport</keyword>
<evidence type="ECO:0000256" key="2">
    <source>
        <dbReference type="ARBA" id="ARBA00022448"/>
    </source>
</evidence>
<evidence type="ECO:0000313" key="12">
    <source>
        <dbReference type="EMBL" id="TBW37570.1"/>
    </source>
</evidence>
<comment type="caution">
    <text evidence="12">The sequence shown here is derived from an EMBL/GenBank/DDBJ whole genome shotgun (WGS) entry which is preliminary data.</text>
</comment>
<gene>
    <name evidence="12" type="ORF">EYW49_10690</name>
</gene>
<dbReference type="InterPro" id="IPR001851">
    <property type="entry name" value="ABC_transp_permease"/>
</dbReference>
<feature type="non-terminal residue" evidence="12">
    <location>
        <position position="1"/>
    </location>
</feature>
<keyword evidence="4" id="KW-0997">Cell inner membrane</keyword>
<protein>
    <recommendedName>
        <fullName evidence="10">Xylose transport system permease protein XylH</fullName>
    </recommendedName>
</protein>
<proteinExistence type="predicted"/>
<keyword evidence="6 11" id="KW-0812">Transmembrane</keyword>
<keyword evidence="7 11" id="KW-1133">Transmembrane helix</keyword>
<accession>A0A4Q9VPY5</accession>
<comment type="subcellular location">
    <subcellularLocation>
        <location evidence="1">Cell membrane</location>
        <topology evidence="1">Multi-pass membrane protein</topology>
    </subcellularLocation>
</comment>
<dbReference type="EMBL" id="SJFN01000014">
    <property type="protein sequence ID" value="TBW37570.1"/>
    <property type="molecule type" value="Genomic_DNA"/>
</dbReference>
<keyword evidence="8 11" id="KW-0472">Membrane</keyword>
<dbReference type="GO" id="GO:0005886">
    <property type="term" value="C:plasma membrane"/>
    <property type="evidence" value="ECO:0007669"/>
    <property type="project" value="UniProtKB-SubCell"/>
</dbReference>
<dbReference type="AlphaFoldDB" id="A0A4Q9VPY5"/>
<evidence type="ECO:0000256" key="10">
    <source>
        <dbReference type="ARBA" id="ARBA00035686"/>
    </source>
</evidence>
<dbReference type="Proteomes" id="UP000292781">
    <property type="component" value="Unassembled WGS sequence"/>
</dbReference>
<evidence type="ECO:0000256" key="5">
    <source>
        <dbReference type="ARBA" id="ARBA00022597"/>
    </source>
</evidence>
<evidence type="ECO:0000256" key="3">
    <source>
        <dbReference type="ARBA" id="ARBA00022475"/>
    </source>
</evidence>
<evidence type="ECO:0000256" key="8">
    <source>
        <dbReference type="ARBA" id="ARBA00023136"/>
    </source>
</evidence>
<evidence type="ECO:0000256" key="6">
    <source>
        <dbReference type="ARBA" id="ARBA00022692"/>
    </source>
</evidence>
<dbReference type="RefSeq" id="WP_407695471.1">
    <property type="nucleotide sequence ID" value="NZ_SJFN01000014.1"/>
</dbReference>
<keyword evidence="2" id="KW-0813">Transport</keyword>
<evidence type="ECO:0000256" key="11">
    <source>
        <dbReference type="SAM" id="Phobius"/>
    </source>
</evidence>
<sequence length="70" mass="7131">LDVIAACFIGGASATGGVGKVTGAVIGAFIMGVMNNGMSILGIGIDWQQVIKGSVLLAAVFFDVYNKVKR</sequence>
<evidence type="ECO:0000256" key="4">
    <source>
        <dbReference type="ARBA" id="ARBA00022519"/>
    </source>
</evidence>
<reference evidence="12 13" key="1">
    <citation type="submission" date="2019-02" db="EMBL/GenBank/DDBJ databases">
        <title>Siculibacillus lacustris gen. nov., sp. nov., a new rosette-forming bacterium isolated from a freshwater crater lake (Lake St. Ana, Romania).</title>
        <authorList>
            <person name="Felfoldi T."/>
            <person name="Marton Z."/>
            <person name="Szabo A."/>
            <person name="Mentes A."/>
            <person name="Boka K."/>
            <person name="Marialigeti K."/>
            <person name="Mathe I."/>
            <person name="Koncz M."/>
            <person name="Schumann P."/>
            <person name="Toth E."/>
        </authorList>
    </citation>
    <scope>NUCLEOTIDE SEQUENCE [LARGE SCALE GENOMIC DNA]</scope>
    <source>
        <strain evidence="12 13">SA-279</strain>
    </source>
</reference>
<evidence type="ECO:0000313" key="13">
    <source>
        <dbReference type="Proteomes" id="UP000292781"/>
    </source>
</evidence>
<dbReference type="GO" id="GO:0022857">
    <property type="term" value="F:transmembrane transporter activity"/>
    <property type="evidence" value="ECO:0007669"/>
    <property type="project" value="InterPro"/>
</dbReference>
<feature type="transmembrane region" description="Helical" evidence="11">
    <location>
        <begin position="47"/>
        <end position="65"/>
    </location>
</feature>
<keyword evidence="3" id="KW-1003">Cell membrane</keyword>
<evidence type="ECO:0000256" key="1">
    <source>
        <dbReference type="ARBA" id="ARBA00004651"/>
    </source>
</evidence>
<organism evidence="12 13">
    <name type="scientific">Siculibacillus lacustris</name>
    <dbReference type="NCBI Taxonomy" id="1549641"/>
    <lineage>
        <taxon>Bacteria</taxon>
        <taxon>Pseudomonadati</taxon>
        <taxon>Pseudomonadota</taxon>
        <taxon>Alphaproteobacteria</taxon>
        <taxon>Hyphomicrobiales</taxon>
        <taxon>Ancalomicrobiaceae</taxon>
        <taxon>Siculibacillus</taxon>
    </lineage>
</organism>
<dbReference type="PANTHER" id="PTHR32196:SF32">
    <property type="entry name" value="XYLOSE TRANSPORT SYSTEM PERMEASE PROTEIN XYLH"/>
    <property type="match status" value="1"/>
</dbReference>
<keyword evidence="13" id="KW-1185">Reference proteome</keyword>
<comment type="function">
    <text evidence="9">Part of the binding-protein-dependent transport system for D-xylose. Probably responsible for the translocation of the substrate across the membrane.</text>
</comment>
<dbReference type="PANTHER" id="PTHR32196">
    <property type="entry name" value="ABC TRANSPORTER PERMEASE PROTEIN YPHD-RELATED-RELATED"/>
    <property type="match status" value="1"/>
</dbReference>